<evidence type="ECO:0000256" key="1">
    <source>
        <dbReference type="SAM" id="MobiDB-lite"/>
    </source>
</evidence>
<gene>
    <name evidence="2" type="ORF">ANE_LOCUS21970</name>
</gene>
<feature type="region of interest" description="Disordered" evidence="1">
    <location>
        <begin position="40"/>
        <end position="83"/>
    </location>
</feature>
<evidence type="ECO:0000313" key="2">
    <source>
        <dbReference type="EMBL" id="VVB11526.1"/>
    </source>
</evidence>
<dbReference type="EMBL" id="CABITT030000007">
    <property type="protein sequence ID" value="VVB11526.1"/>
    <property type="molecule type" value="Genomic_DNA"/>
</dbReference>
<reference evidence="2" key="1">
    <citation type="submission" date="2019-07" db="EMBL/GenBank/DDBJ databases">
        <authorList>
            <person name="Dittberner H."/>
        </authorList>
    </citation>
    <scope>NUCLEOTIDE SEQUENCE [LARGE SCALE GENOMIC DNA]</scope>
</reference>
<name>A0A565CD46_9BRAS</name>
<organism evidence="2 3">
    <name type="scientific">Arabis nemorensis</name>
    <dbReference type="NCBI Taxonomy" id="586526"/>
    <lineage>
        <taxon>Eukaryota</taxon>
        <taxon>Viridiplantae</taxon>
        <taxon>Streptophyta</taxon>
        <taxon>Embryophyta</taxon>
        <taxon>Tracheophyta</taxon>
        <taxon>Spermatophyta</taxon>
        <taxon>Magnoliopsida</taxon>
        <taxon>eudicotyledons</taxon>
        <taxon>Gunneridae</taxon>
        <taxon>Pentapetalae</taxon>
        <taxon>rosids</taxon>
        <taxon>malvids</taxon>
        <taxon>Brassicales</taxon>
        <taxon>Brassicaceae</taxon>
        <taxon>Arabideae</taxon>
        <taxon>Arabis</taxon>
    </lineage>
</organism>
<accession>A0A565CD46</accession>
<proteinExistence type="predicted"/>
<dbReference type="Proteomes" id="UP000489600">
    <property type="component" value="Unassembled WGS sequence"/>
</dbReference>
<dbReference type="AlphaFoldDB" id="A0A565CD46"/>
<evidence type="ECO:0000313" key="3">
    <source>
        <dbReference type="Proteomes" id="UP000489600"/>
    </source>
</evidence>
<keyword evidence="3" id="KW-1185">Reference proteome</keyword>
<sequence>MFFGDNFSAMRPLPPSVLDGPAIRSRSVVFNEAFTMDLRSGEERERASARREKVNADKMRSCHASQKDRGGALARRSDARSAV</sequence>
<comment type="caution">
    <text evidence="2">The sequence shown here is derived from an EMBL/GenBank/DDBJ whole genome shotgun (WGS) entry which is preliminary data.</text>
</comment>
<protein>
    <submittedName>
        <fullName evidence="2">Uncharacterized protein</fullName>
    </submittedName>
</protein>